<accession>A0ABY1R429</accession>
<keyword evidence="4" id="KW-1185">Reference proteome</keyword>
<dbReference type="EMBL" id="FXUO01000004">
    <property type="protein sequence ID" value="SMP92385.1"/>
    <property type="molecule type" value="Genomic_DNA"/>
</dbReference>
<evidence type="ECO:0000259" key="2">
    <source>
        <dbReference type="Pfam" id="PF18962"/>
    </source>
</evidence>
<name>A0ABY1R429_9FLAO</name>
<dbReference type="NCBIfam" id="TIGR02608">
    <property type="entry name" value="delta_60_rpt"/>
    <property type="match status" value="3"/>
</dbReference>
<feature type="domain" description="Secretion system C-terminal sorting" evidence="2">
    <location>
        <begin position="411"/>
        <end position="476"/>
    </location>
</feature>
<evidence type="ECO:0000313" key="4">
    <source>
        <dbReference type="Proteomes" id="UP001158050"/>
    </source>
</evidence>
<keyword evidence="1" id="KW-0732">Signal</keyword>
<gene>
    <name evidence="3" type="ORF">SAMN05421679_10429</name>
</gene>
<reference evidence="3 4" key="1">
    <citation type="submission" date="2017-05" db="EMBL/GenBank/DDBJ databases">
        <authorList>
            <person name="Varghese N."/>
            <person name="Submissions S."/>
        </authorList>
    </citation>
    <scope>NUCLEOTIDE SEQUENCE [LARGE SCALE GENOMIC DNA]</scope>
    <source>
        <strain evidence="3 4">DSM 18015</strain>
    </source>
</reference>
<dbReference type="Gene3D" id="2.80.10.50">
    <property type="match status" value="1"/>
</dbReference>
<proteinExistence type="predicted"/>
<sequence length="478" mass="54235">MKKIFLLLILIPLLNFSQNKKIELDYTFGNNGLYTSNLSNYFSKVLPDGKIIFVTKEFERYININDYVITRLLANGTVDNTFGNNGHVYTKNLIVNVFDFEFLFADDGTIFIAAALFGTQETASKFVKLNINGVLDTSFGIDGILTIDNIDVSYGFGNSIELSNGNILFTLTNTILCISKNGEIINSFGNNGYLDYSGIIKIIKATDAFLLLTEQYNSATNESTFQIKKHNNNGTINTQFNTIAYTYSQPRFSTRFVIDKNENIYTLQNFFNVSAPSIIKKYDSDGVQNPNFGNNGILSEASRQIKGIFFDLDNNPILFGIYYNLDNLKPTMIRYTKNGILDTTFNGNGYYEESNNISLREYYYADVTSDNKIIVSGSMIYSPYSAYVARYKMTDLPLSTDIVELNNILSIYPNPVIDNFKIKINQEKIQLVRIYSIDGKLVYESKTEINNIDELSKGIYIVKVKTEKNTYSKKLIKE</sequence>
<comment type="caution">
    <text evidence="3">The sequence shown here is derived from an EMBL/GenBank/DDBJ whole genome shotgun (WGS) entry which is preliminary data.</text>
</comment>
<organism evidence="3 4">
    <name type="scientific">Epilithonimonas pallida</name>
    <dbReference type="NCBI Taxonomy" id="373671"/>
    <lineage>
        <taxon>Bacteria</taxon>
        <taxon>Pseudomonadati</taxon>
        <taxon>Bacteroidota</taxon>
        <taxon>Flavobacteriia</taxon>
        <taxon>Flavobacteriales</taxon>
        <taxon>Weeksellaceae</taxon>
        <taxon>Chryseobacterium group</taxon>
        <taxon>Epilithonimonas</taxon>
    </lineage>
</organism>
<protein>
    <submittedName>
        <fullName evidence="3">Delta-60 repeat domain-containing protein/Por secretion system C-terminal sorting domain-containing protein</fullName>
    </submittedName>
</protein>
<dbReference type="Pfam" id="PF17164">
    <property type="entry name" value="DUF5122"/>
    <property type="match status" value="1"/>
</dbReference>
<dbReference type="Proteomes" id="UP001158050">
    <property type="component" value="Unassembled WGS sequence"/>
</dbReference>
<dbReference type="InterPro" id="IPR026444">
    <property type="entry name" value="Secre_tail"/>
</dbReference>
<dbReference type="InterPro" id="IPR013431">
    <property type="entry name" value="Delta_60_rpt"/>
</dbReference>
<dbReference type="RefSeq" id="WP_283416506.1">
    <property type="nucleotide sequence ID" value="NZ_FXUO01000004.1"/>
</dbReference>
<evidence type="ECO:0000256" key="1">
    <source>
        <dbReference type="ARBA" id="ARBA00022729"/>
    </source>
</evidence>
<dbReference type="NCBIfam" id="TIGR04183">
    <property type="entry name" value="Por_Secre_tail"/>
    <property type="match status" value="1"/>
</dbReference>
<dbReference type="Pfam" id="PF18962">
    <property type="entry name" value="Por_Secre_tail"/>
    <property type="match status" value="1"/>
</dbReference>
<evidence type="ECO:0000313" key="3">
    <source>
        <dbReference type="EMBL" id="SMP92385.1"/>
    </source>
</evidence>